<gene>
    <name evidence="1" type="ORF">WMY93_029071</name>
</gene>
<reference evidence="2" key="1">
    <citation type="submission" date="2024-04" db="EMBL/GenBank/DDBJ databases">
        <title>Salinicola lusitanus LLJ914,a marine bacterium isolated from the Okinawa Trough.</title>
        <authorList>
            <person name="Li J."/>
        </authorList>
    </citation>
    <scope>NUCLEOTIDE SEQUENCE [LARGE SCALE GENOMIC DNA]</scope>
</reference>
<dbReference type="PANTHER" id="PTHR37079">
    <property type="entry name" value="SERINE/THREONINE-PROTEIN KINASE ATM"/>
    <property type="match status" value="1"/>
</dbReference>
<evidence type="ECO:0000313" key="2">
    <source>
        <dbReference type="Proteomes" id="UP001460270"/>
    </source>
</evidence>
<dbReference type="InterPro" id="IPR038980">
    <property type="entry name" value="ATM_plant"/>
</dbReference>
<dbReference type="GO" id="GO:0004674">
    <property type="term" value="F:protein serine/threonine kinase activity"/>
    <property type="evidence" value="ECO:0007669"/>
    <property type="project" value="InterPro"/>
</dbReference>
<sequence>MATDYYTAHFQVSVKGTCSRLVALLSLLYQLLAEQRKGERGLYVLRCLKEVASCQAKEPSRHHNCMTELSRLWSKIWSLTLRGVSSPHTEGPSQDLLASIIRGELINMDREFWKLFSGSACKPSQSSALCLSQALMAWPVPKICLGGEDGQCRRGDELEDSSRPHPIICRDFPDCLIASLLVSLTFKDTGAGLKFLLSSGEVECALNWIYTSRYTVYGRN</sequence>
<proteinExistence type="predicted"/>
<evidence type="ECO:0000313" key="1">
    <source>
        <dbReference type="EMBL" id="KAK7882897.1"/>
    </source>
</evidence>
<dbReference type="GO" id="GO:0006974">
    <property type="term" value="P:DNA damage response"/>
    <property type="evidence" value="ECO:0007669"/>
    <property type="project" value="InterPro"/>
</dbReference>
<protein>
    <submittedName>
        <fullName evidence="1">Uncharacterized protein</fullName>
    </submittedName>
</protein>
<accession>A0AAW0MUS9</accession>
<comment type="caution">
    <text evidence="1">The sequence shown here is derived from an EMBL/GenBank/DDBJ whole genome shotgun (WGS) entry which is preliminary data.</text>
</comment>
<organism evidence="1 2">
    <name type="scientific">Mugilogobius chulae</name>
    <name type="common">yellowstripe goby</name>
    <dbReference type="NCBI Taxonomy" id="88201"/>
    <lineage>
        <taxon>Eukaryota</taxon>
        <taxon>Metazoa</taxon>
        <taxon>Chordata</taxon>
        <taxon>Craniata</taxon>
        <taxon>Vertebrata</taxon>
        <taxon>Euteleostomi</taxon>
        <taxon>Actinopterygii</taxon>
        <taxon>Neopterygii</taxon>
        <taxon>Teleostei</taxon>
        <taxon>Neoteleostei</taxon>
        <taxon>Acanthomorphata</taxon>
        <taxon>Gobiaria</taxon>
        <taxon>Gobiiformes</taxon>
        <taxon>Gobioidei</taxon>
        <taxon>Gobiidae</taxon>
        <taxon>Gobionellinae</taxon>
        <taxon>Mugilogobius</taxon>
    </lineage>
</organism>
<dbReference type="Proteomes" id="UP001460270">
    <property type="component" value="Unassembled WGS sequence"/>
</dbReference>
<dbReference type="AlphaFoldDB" id="A0AAW0MUS9"/>
<keyword evidence="2" id="KW-1185">Reference proteome</keyword>
<dbReference type="EMBL" id="JBBPFD010000021">
    <property type="protein sequence ID" value="KAK7882897.1"/>
    <property type="molecule type" value="Genomic_DNA"/>
</dbReference>
<name>A0AAW0MUS9_9GOBI</name>
<dbReference type="PANTHER" id="PTHR37079:SF4">
    <property type="entry name" value="SERINE_THREONINE-PROTEIN KINASE ATM"/>
    <property type="match status" value="1"/>
</dbReference>